<evidence type="ECO:0000256" key="6">
    <source>
        <dbReference type="ARBA" id="ARBA00023163"/>
    </source>
</evidence>
<keyword evidence="12" id="KW-1185">Reference proteome</keyword>
<dbReference type="PRINTS" id="PR00367">
    <property type="entry name" value="ETHRSPELEMNT"/>
</dbReference>
<dbReference type="SMR" id="A0A8T3ADG6"/>
<comment type="subcellular location">
    <subcellularLocation>
        <location evidence="1">Nucleus</location>
    </subcellularLocation>
</comment>
<feature type="region of interest" description="Disordered" evidence="9">
    <location>
        <begin position="246"/>
        <end position="295"/>
    </location>
</feature>
<feature type="region of interest" description="Disordered" evidence="9">
    <location>
        <begin position="1"/>
        <end position="21"/>
    </location>
</feature>
<dbReference type="PANTHER" id="PTHR31657">
    <property type="entry name" value="ETHYLENE-RESPONSIVE TRANSCRIPTION FACTOR ERF061"/>
    <property type="match status" value="1"/>
</dbReference>
<dbReference type="Proteomes" id="UP000829196">
    <property type="component" value="Unassembled WGS sequence"/>
</dbReference>
<feature type="compositionally biased region" description="Basic and acidic residues" evidence="9">
    <location>
        <begin position="1"/>
        <end position="16"/>
    </location>
</feature>
<dbReference type="PANTHER" id="PTHR31657:SF20">
    <property type="entry name" value="ETHYLENE-RESPONSIVE TRANSCRIPTION FACTOR ERF061"/>
    <property type="match status" value="1"/>
</dbReference>
<keyword evidence="6" id="KW-0804">Transcription</keyword>
<evidence type="ECO:0000256" key="7">
    <source>
        <dbReference type="ARBA" id="ARBA00023242"/>
    </source>
</evidence>
<comment type="caution">
    <text evidence="11">The sequence shown here is derived from an EMBL/GenBank/DDBJ whole genome shotgun (WGS) entry which is preliminary data.</text>
</comment>
<dbReference type="PROSITE" id="PS51032">
    <property type="entry name" value="AP2_ERF"/>
    <property type="match status" value="1"/>
</dbReference>
<proteinExistence type="inferred from homology"/>
<dbReference type="CDD" id="cd00018">
    <property type="entry name" value="AP2"/>
    <property type="match status" value="1"/>
</dbReference>
<evidence type="ECO:0000313" key="11">
    <source>
        <dbReference type="EMBL" id="KAI0494189.1"/>
    </source>
</evidence>
<evidence type="ECO:0000256" key="3">
    <source>
        <dbReference type="ARBA" id="ARBA00023015"/>
    </source>
</evidence>
<dbReference type="GO" id="GO:0000976">
    <property type="term" value="F:transcription cis-regulatory region binding"/>
    <property type="evidence" value="ECO:0007669"/>
    <property type="project" value="UniProtKB-ARBA"/>
</dbReference>
<keyword evidence="5" id="KW-0010">Activator</keyword>
<keyword evidence="2" id="KW-0936">Ethylene signaling pathway</keyword>
<evidence type="ECO:0000256" key="1">
    <source>
        <dbReference type="ARBA" id="ARBA00004123"/>
    </source>
</evidence>
<evidence type="ECO:0000256" key="9">
    <source>
        <dbReference type="SAM" id="MobiDB-lite"/>
    </source>
</evidence>
<evidence type="ECO:0000256" key="2">
    <source>
        <dbReference type="ARBA" id="ARBA00022745"/>
    </source>
</evidence>
<feature type="domain" description="AP2/ERF" evidence="10">
    <location>
        <begin position="154"/>
        <end position="211"/>
    </location>
</feature>
<reference evidence="11" key="1">
    <citation type="journal article" date="2022" name="Front. Genet.">
        <title>Chromosome-Scale Assembly of the Dendrobium nobile Genome Provides Insights Into the Molecular Mechanism of the Biosynthesis of the Medicinal Active Ingredient of Dendrobium.</title>
        <authorList>
            <person name="Xu Q."/>
            <person name="Niu S.-C."/>
            <person name="Li K.-L."/>
            <person name="Zheng P.-J."/>
            <person name="Zhang X.-J."/>
            <person name="Jia Y."/>
            <person name="Liu Y."/>
            <person name="Niu Y.-X."/>
            <person name="Yu L.-H."/>
            <person name="Chen D.-F."/>
            <person name="Zhang G.-Q."/>
        </authorList>
    </citation>
    <scope>NUCLEOTIDE SEQUENCE</scope>
    <source>
        <tissue evidence="11">Leaf</tissue>
    </source>
</reference>
<dbReference type="InterPro" id="IPR001471">
    <property type="entry name" value="AP2/ERF_dom"/>
</dbReference>
<dbReference type="SMART" id="SM00380">
    <property type="entry name" value="AP2"/>
    <property type="match status" value="1"/>
</dbReference>
<gene>
    <name evidence="11" type="ORF">KFK09_024320</name>
</gene>
<protein>
    <recommendedName>
        <fullName evidence="10">AP2/ERF domain-containing protein</fullName>
    </recommendedName>
</protein>
<evidence type="ECO:0000256" key="8">
    <source>
        <dbReference type="ARBA" id="ARBA00024343"/>
    </source>
</evidence>
<dbReference type="InterPro" id="IPR036955">
    <property type="entry name" value="AP2/ERF_dom_sf"/>
</dbReference>
<evidence type="ECO:0000313" key="12">
    <source>
        <dbReference type="Proteomes" id="UP000829196"/>
    </source>
</evidence>
<evidence type="ECO:0000256" key="4">
    <source>
        <dbReference type="ARBA" id="ARBA00023125"/>
    </source>
</evidence>
<organism evidence="11 12">
    <name type="scientific">Dendrobium nobile</name>
    <name type="common">Orchid</name>
    <dbReference type="NCBI Taxonomy" id="94219"/>
    <lineage>
        <taxon>Eukaryota</taxon>
        <taxon>Viridiplantae</taxon>
        <taxon>Streptophyta</taxon>
        <taxon>Embryophyta</taxon>
        <taxon>Tracheophyta</taxon>
        <taxon>Spermatophyta</taxon>
        <taxon>Magnoliopsida</taxon>
        <taxon>Liliopsida</taxon>
        <taxon>Asparagales</taxon>
        <taxon>Orchidaceae</taxon>
        <taxon>Epidendroideae</taxon>
        <taxon>Malaxideae</taxon>
        <taxon>Dendrobiinae</taxon>
        <taxon>Dendrobium</taxon>
    </lineage>
</organism>
<dbReference type="OrthoDB" id="785956at2759"/>
<keyword evidence="7" id="KW-0539">Nucleus</keyword>
<keyword evidence="4" id="KW-0238">DNA-binding</keyword>
<comment type="similarity">
    <text evidence="8">Belongs to the AP2/ERF transcription factor family. ERF subfamily.</text>
</comment>
<dbReference type="GO" id="GO:0005634">
    <property type="term" value="C:nucleus"/>
    <property type="evidence" value="ECO:0007669"/>
    <property type="project" value="UniProtKB-SubCell"/>
</dbReference>
<dbReference type="InterPro" id="IPR016177">
    <property type="entry name" value="DNA-bd_dom_sf"/>
</dbReference>
<dbReference type="InterPro" id="IPR051758">
    <property type="entry name" value="ERF/AP2-like"/>
</dbReference>
<keyword evidence="3" id="KW-0805">Transcription regulation</keyword>
<sequence>MRKNVQRFELENKPGEGKNGTVKKYNSKKNHIVNSSMEKMIRAESVLQQTKSYQRALSPSLLIPKIPLAGIMNLPIAETLAPFTAPENIPSTLSQIILSGSNPLDSVFAHISPQAPPPPAASPPHTPIGSSIYLQLADLLRSASPHSSAARKKLYRGVRQRQWGKWVAEIRLPRNRMRIWLGTYDSAEAAACAYDRAAYKLRGEYARLNFPAMRDADSQCSDKLREVRSAVDSKIQAISQRIVKQKRLKREKADAKGKQPETSSSSSSSSVSGERVAGDGGCGGENDGGECWLSRMPSFDPEIIWEVLAN</sequence>
<dbReference type="AlphaFoldDB" id="A0A8T3ADG6"/>
<name>A0A8T3ADG6_DENNO</name>
<dbReference type="EMBL" id="JAGYWB010000017">
    <property type="protein sequence ID" value="KAI0494189.1"/>
    <property type="molecule type" value="Genomic_DNA"/>
</dbReference>
<dbReference type="GO" id="GO:0009873">
    <property type="term" value="P:ethylene-activated signaling pathway"/>
    <property type="evidence" value="ECO:0007669"/>
    <property type="project" value="UniProtKB-KW"/>
</dbReference>
<dbReference type="Pfam" id="PF00847">
    <property type="entry name" value="AP2"/>
    <property type="match status" value="1"/>
</dbReference>
<accession>A0A8T3ADG6</accession>
<dbReference type="GO" id="GO:0003700">
    <property type="term" value="F:DNA-binding transcription factor activity"/>
    <property type="evidence" value="ECO:0007669"/>
    <property type="project" value="InterPro"/>
</dbReference>
<feature type="compositionally biased region" description="Low complexity" evidence="9">
    <location>
        <begin position="263"/>
        <end position="272"/>
    </location>
</feature>
<dbReference type="SUPFAM" id="SSF54171">
    <property type="entry name" value="DNA-binding domain"/>
    <property type="match status" value="1"/>
</dbReference>
<evidence type="ECO:0000256" key="5">
    <source>
        <dbReference type="ARBA" id="ARBA00023159"/>
    </source>
</evidence>
<evidence type="ECO:0000259" key="10">
    <source>
        <dbReference type="PROSITE" id="PS51032"/>
    </source>
</evidence>
<dbReference type="Gene3D" id="3.30.730.10">
    <property type="entry name" value="AP2/ERF domain"/>
    <property type="match status" value="1"/>
</dbReference>
<dbReference type="FunFam" id="3.30.730.10:FF:000001">
    <property type="entry name" value="Ethylene-responsive transcription factor 2"/>
    <property type="match status" value="1"/>
</dbReference>